<organism evidence="1 2">
    <name type="scientific">Phytophthora lilii</name>
    <dbReference type="NCBI Taxonomy" id="2077276"/>
    <lineage>
        <taxon>Eukaryota</taxon>
        <taxon>Sar</taxon>
        <taxon>Stramenopiles</taxon>
        <taxon>Oomycota</taxon>
        <taxon>Peronosporomycetes</taxon>
        <taxon>Peronosporales</taxon>
        <taxon>Peronosporaceae</taxon>
        <taxon>Phytophthora</taxon>
    </lineage>
</organism>
<evidence type="ECO:0000313" key="1">
    <source>
        <dbReference type="EMBL" id="GMF33561.1"/>
    </source>
</evidence>
<sequence length="379" mass="44006">MSIYTSKESLILTLNAMCKMVKNRYRDAFGYYSTIRKELSKQNKAAKLDNELTPEEEKKYISYDELMSVPGKVAKVLNETQPGEYDYTSSSNSFSQVISKLFMKYNGKPMSMNMIRHIAESHLIQSPTFAKLINREKNDLSYSTAPWLLTRATTKSRIDQMHPSKTHQLSRIHPLNQTHRLSLSQYLLQRPLQRLQADLETVGNAYSMEISLLLVATKHLRLRSLKYNLFVIIYKAIMEQKQKRTYRKAGPFHFHMEFDGLQACLRSDKSQVNIKTMLVSHAFVDLWRISEEDKSFDKPLFDLLDEPERDFMKYCLNKCKITSRGFKSAYNQLLDGLVKRLEMLEGAMNIGDDSPLIKTKMKSILDKLYEKGVFSNVIL</sequence>
<evidence type="ECO:0000313" key="2">
    <source>
        <dbReference type="Proteomes" id="UP001165083"/>
    </source>
</evidence>
<name>A0A9W6X878_9STRA</name>
<dbReference type="AlphaFoldDB" id="A0A9W6X878"/>
<dbReference type="EMBL" id="BSXW01001087">
    <property type="protein sequence ID" value="GMF33561.1"/>
    <property type="molecule type" value="Genomic_DNA"/>
</dbReference>
<reference evidence="1" key="1">
    <citation type="submission" date="2023-04" db="EMBL/GenBank/DDBJ databases">
        <title>Phytophthora lilii NBRC 32176.</title>
        <authorList>
            <person name="Ichikawa N."/>
            <person name="Sato H."/>
            <person name="Tonouchi N."/>
        </authorList>
    </citation>
    <scope>NUCLEOTIDE SEQUENCE</scope>
    <source>
        <strain evidence="1">NBRC 32176</strain>
    </source>
</reference>
<proteinExistence type="predicted"/>
<protein>
    <submittedName>
        <fullName evidence="1">Unnamed protein product</fullName>
    </submittedName>
</protein>
<accession>A0A9W6X878</accession>
<comment type="caution">
    <text evidence="1">The sequence shown here is derived from an EMBL/GenBank/DDBJ whole genome shotgun (WGS) entry which is preliminary data.</text>
</comment>
<gene>
    <name evidence="1" type="ORF">Plil01_001430200</name>
</gene>
<dbReference type="Proteomes" id="UP001165083">
    <property type="component" value="Unassembled WGS sequence"/>
</dbReference>
<keyword evidence="2" id="KW-1185">Reference proteome</keyword>